<dbReference type="GO" id="GO:0099621">
    <property type="term" value="F:undecaprenyl-phosphate 4-deoxy-4-formamido-L-arabinose transferase activity"/>
    <property type="evidence" value="ECO:0007669"/>
    <property type="project" value="TreeGrafter"/>
</dbReference>
<evidence type="ECO:0000256" key="4">
    <source>
        <dbReference type="ARBA" id="ARBA00022692"/>
    </source>
</evidence>
<evidence type="ECO:0000256" key="5">
    <source>
        <dbReference type="ARBA" id="ARBA00022985"/>
    </source>
</evidence>
<keyword evidence="2" id="KW-0328">Glycosyltransferase</keyword>
<evidence type="ECO:0000313" key="11">
    <source>
        <dbReference type="EMBL" id="SKA79629.1"/>
    </source>
</evidence>
<feature type="transmembrane region" description="Helical" evidence="9">
    <location>
        <begin position="311"/>
        <end position="329"/>
    </location>
</feature>
<organism evidence="11 12">
    <name type="scientific">Desulfobaculum bizertense DSM 18034</name>
    <dbReference type="NCBI Taxonomy" id="1121442"/>
    <lineage>
        <taxon>Bacteria</taxon>
        <taxon>Pseudomonadati</taxon>
        <taxon>Thermodesulfobacteriota</taxon>
        <taxon>Desulfovibrionia</taxon>
        <taxon>Desulfovibrionales</taxon>
        <taxon>Desulfovibrionaceae</taxon>
        <taxon>Desulfobaculum</taxon>
    </lineage>
</organism>
<dbReference type="SUPFAM" id="SSF53448">
    <property type="entry name" value="Nucleotide-diphospho-sugar transferases"/>
    <property type="match status" value="1"/>
</dbReference>
<sequence>MHTHSSNSSHLNVSFSSEHSGNFTAAHNDDPSQVSYSPAYPPHSAGEGSHCTIEPMRMVNDYGESTIPPATRDLSIVIPVCNEEANLIPLYTELREVLDSLHRNTEILFINDGSTDNSLTILEELACHDTEVKVIDFRRNYGQTAALSAGFASSQGRIVITLDADGQNDPHDIPRLLEKMAEGYDLVNGWRKDRKDRLFSRRLPSIIANRIINRLIEGTGVQLKDFGCTLKAYKRGIVKNISIYGEMHRFIPVFAAWLGVNIAEIPVNHRPRKHGSTKYSLSRVPRVIFDLIVVRFFADGMSRPIQFFGKIARRITELGFSGIFALWLIKHYAHRNISAETLLILTALVCITALQVTLMGLTGELLLHSRMSGKKEQYVVRQIIGG</sequence>
<dbReference type="AlphaFoldDB" id="A0A1T4WQU3"/>
<dbReference type="Gene3D" id="3.90.550.10">
    <property type="entry name" value="Spore Coat Polysaccharide Biosynthesis Protein SpsA, Chain A"/>
    <property type="match status" value="1"/>
</dbReference>
<evidence type="ECO:0000256" key="3">
    <source>
        <dbReference type="ARBA" id="ARBA00022679"/>
    </source>
</evidence>
<dbReference type="OrthoDB" id="9802649at2"/>
<dbReference type="GO" id="GO:0009103">
    <property type="term" value="P:lipopolysaccharide biosynthetic process"/>
    <property type="evidence" value="ECO:0007669"/>
    <property type="project" value="UniProtKB-KW"/>
</dbReference>
<protein>
    <submittedName>
        <fullName evidence="11">Glycosyltransferase involved in cell wall bisynthesis</fullName>
    </submittedName>
</protein>
<keyword evidence="3 11" id="KW-0808">Transferase</keyword>
<feature type="transmembrane region" description="Helical" evidence="9">
    <location>
        <begin position="341"/>
        <end position="367"/>
    </location>
</feature>
<evidence type="ECO:0000256" key="1">
    <source>
        <dbReference type="ARBA" id="ARBA00022475"/>
    </source>
</evidence>
<evidence type="ECO:0000256" key="9">
    <source>
        <dbReference type="SAM" id="Phobius"/>
    </source>
</evidence>
<evidence type="ECO:0000259" key="10">
    <source>
        <dbReference type="Pfam" id="PF00535"/>
    </source>
</evidence>
<dbReference type="RefSeq" id="WP_159446001.1">
    <property type="nucleotide sequence ID" value="NZ_FUYA01000010.1"/>
</dbReference>
<keyword evidence="7 9" id="KW-0472">Membrane</keyword>
<evidence type="ECO:0000256" key="7">
    <source>
        <dbReference type="ARBA" id="ARBA00023136"/>
    </source>
</evidence>
<keyword evidence="6 9" id="KW-1133">Transmembrane helix</keyword>
<evidence type="ECO:0000256" key="8">
    <source>
        <dbReference type="SAM" id="MobiDB-lite"/>
    </source>
</evidence>
<dbReference type="EMBL" id="FUYA01000010">
    <property type="protein sequence ID" value="SKA79629.1"/>
    <property type="molecule type" value="Genomic_DNA"/>
</dbReference>
<dbReference type="InterPro" id="IPR050256">
    <property type="entry name" value="Glycosyltransferase_2"/>
</dbReference>
<dbReference type="STRING" id="1121442.SAMN02745702_02552"/>
<dbReference type="PANTHER" id="PTHR48090:SF3">
    <property type="entry name" value="UNDECAPRENYL-PHOSPHATE 4-DEOXY-4-FORMAMIDO-L-ARABINOSE TRANSFERASE"/>
    <property type="match status" value="1"/>
</dbReference>
<name>A0A1T4WQU3_9BACT</name>
<evidence type="ECO:0000256" key="2">
    <source>
        <dbReference type="ARBA" id="ARBA00022676"/>
    </source>
</evidence>
<reference evidence="11 12" key="1">
    <citation type="submission" date="2017-02" db="EMBL/GenBank/DDBJ databases">
        <authorList>
            <person name="Peterson S.W."/>
        </authorList>
    </citation>
    <scope>NUCLEOTIDE SEQUENCE [LARGE SCALE GENOMIC DNA]</scope>
    <source>
        <strain evidence="11 12">DSM 18034</strain>
    </source>
</reference>
<dbReference type="GO" id="GO:0005886">
    <property type="term" value="C:plasma membrane"/>
    <property type="evidence" value="ECO:0007669"/>
    <property type="project" value="TreeGrafter"/>
</dbReference>
<evidence type="ECO:0000256" key="6">
    <source>
        <dbReference type="ARBA" id="ARBA00022989"/>
    </source>
</evidence>
<gene>
    <name evidence="11" type="ORF">SAMN02745702_02552</name>
</gene>
<dbReference type="CDD" id="cd04187">
    <property type="entry name" value="DPM1_like_bac"/>
    <property type="match status" value="1"/>
</dbReference>
<dbReference type="Proteomes" id="UP000189733">
    <property type="component" value="Unassembled WGS sequence"/>
</dbReference>
<dbReference type="PANTHER" id="PTHR48090">
    <property type="entry name" value="UNDECAPRENYL-PHOSPHATE 4-DEOXY-4-FORMAMIDO-L-ARABINOSE TRANSFERASE-RELATED"/>
    <property type="match status" value="1"/>
</dbReference>
<dbReference type="Pfam" id="PF00535">
    <property type="entry name" value="Glycos_transf_2"/>
    <property type="match status" value="1"/>
</dbReference>
<evidence type="ECO:0000313" key="12">
    <source>
        <dbReference type="Proteomes" id="UP000189733"/>
    </source>
</evidence>
<feature type="region of interest" description="Disordered" evidence="8">
    <location>
        <begin position="20"/>
        <end position="51"/>
    </location>
</feature>
<feature type="domain" description="Glycosyltransferase 2-like" evidence="10">
    <location>
        <begin position="75"/>
        <end position="239"/>
    </location>
</feature>
<dbReference type="InterPro" id="IPR001173">
    <property type="entry name" value="Glyco_trans_2-like"/>
</dbReference>
<proteinExistence type="predicted"/>
<feature type="compositionally biased region" description="Polar residues" evidence="8">
    <location>
        <begin position="21"/>
        <end position="36"/>
    </location>
</feature>
<dbReference type="InterPro" id="IPR029044">
    <property type="entry name" value="Nucleotide-diphossugar_trans"/>
</dbReference>
<keyword evidence="4 9" id="KW-0812">Transmembrane</keyword>
<keyword evidence="5" id="KW-0448">Lipopolysaccharide biosynthesis</keyword>
<keyword evidence="1" id="KW-1003">Cell membrane</keyword>
<keyword evidence="12" id="KW-1185">Reference proteome</keyword>
<accession>A0A1T4WQU3</accession>